<proteinExistence type="predicted"/>
<sequence length="361" mass="41955">MFVLNQKYFPTNPSPILIFYMNSFPSAKSFSFITCILLVEFIMRIFPPTGLIYKLRDKQVHCIEEWEIPEILLCPNSDTILPHPAGFTFRVRVDEQGERIVSEEKMVSAKKPEVWLMGDSIAYGFGLNDSDTIAWKMQKVLQQFGFQVRNLGVDSLGTGGVQRRMERKLNCKESNRDHCILPKAIFWIYHPSDLQDVHRDFYLRNSLFGRWFFRSSIFLSKYSSLYNFFKIQNENRKLENLRKKGPEIIPETLSNYPQDHPSFVEMKTFFNTCKKLNINLTVVLYPNGSHSLTPLTSTPLLDQIAQIAKQNGFSVLDTRPDFIREFNQYKTDFYLPNDGHPNSTAAKLIADRISKEVISKF</sequence>
<dbReference type="BioCyc" id="LINT1193029:G11R4-3998-MONOMER"/>
<comment type="caution">
    <text evidence="1">The sequence shown here is derived from an EMBL/GenBank/DDBJ whole genome shotgun (WGS) entry which is preliminary data.</text>
</comment>
<dbReference type="NCBIfam" id="NF047474">
    <property type="entry name" value="GDSL_LA_2486"/>
    <property type="match status" value="1"/>
</dbReference>
<dbReference type="CDD" id="cd00229">
    <property type="entry name" value="SGNH_hydrolase"/>
    <property type="match status" value="1"/>
</dbReference>
<evidence type="ECO:0000313" key="2">
    <source>
        <dbReference type="Proteomes" id="UP000012117"/>
    </source>
</evidence>
<organism evidence="1 2">
    <name type="scientific">Leptospira interrogans serovar Pyrogenes str. 200701872</name>
    <dbReference type="NCBI Taxonomy" id="1193029"/>
    <lineage>
        <taxon>Bacteria</taxon>
        <taxon>Pseudomonadati</taxon>
        <taxon>Spirochaetota</taxon>
        <taxon>Spirochaetia</taxon>
        <taxon>Leptospirales</taxon>
        <taxon>Leptospiraceae</taxon>
        <taxon>Leptospira</taxon>
    </lineage>
</organism>
<gene>
    <name evidence="1" type="ORF">LEP1GSC124_1975</name>
</gene>
<dbReference type="Proteomes" id="UP000012117">
    <property type="component" value="Unassembled WGS sequence"/>
</dbReference>
<dbReference type="GO" id="GO:0016788">
    <property type="term" value="F:hydrolase activity, acting on ester bonds"/>
    <property type="evidence" value="ECO:0007669"/>
    <property type="project" value="UniProtKB-ARBA"/>
</dbReference>
<evidence type="ECO:0008006" key="3">
    <source>
        <dbReference type="Google" id="ProtNLM"/>
    </source>
</evidence>
<dbReference type="AlphaFoldDB" id="M6ZLU1"/>
<dbReference type="EMBL" id="AKWN02000459">
    <property type="protein sequence ID" value="EMP05142.1"/>
    <property type="molecule type" value="Genomic_DNA"/>
</dbReference>
<protein>
    <recommendedName>
        <fullName evidence="3">SGNH/GDSL hydrolase family protein</fullName>
    </recommendedName>
</protein>
<dbReference type="Gene3D" id="3.40.50.1110">
    <property type="entry name" value="SGNH hydrolase"/>
    <property type="match status" value="1"/>
</dbReference>
<dbReference type="SUPFAM" id="SSF52266">
    <property type="entry name" value="SGNH hydrolase"/>
    <property type="match status" value="2"/>
</dbReference>
<reference evidence="1 2" key="1">
    <citation type="submission" date="2013-01" db="EMBL/GenBank/DDBJ databases">
        <authorList>
            <person name="Harkins D.M."/>
            <person name="Durkin A.S."/>
            <person name="Brinkac L.M."/>
            <person name="Haft D.H."/>
            <person name="Selengut J.D."/>
            <person name="Sanka R."/>
            <person name="DePew J."/>
            <person name="Purushe J."/>
            <person name="Picardeau M."/>
            <person name="Werts C."/>
            <person name="Goarant C."/>
            <person name="Vinetz J.M."/>
            <person name="Sutton G.G."/>
            <person name="Nierman W.C."/>
            <person name="Fouts D.E."/>
        </authorList>
    </citation>
    <scope>NUCLEOTIDE SEQUENCE [LARGE SCALE GENOMIC DNA]</scope>
    <source>
        <strain evidence="1 2">200701872</strain>
    </source>
</reference>
<evidence type="ECO:0000313" key="1">
    <source>
        <dbReference type="EMBL" id="EMP05142.1"/>
    </source>
</evidence>
<accession>M6ZLU1</accession>
<dbReference type="InterPro" id="IPR036514">
    <property type="entry name" value="SGNH_hydro_sf"/>
</dbReference>
<name>M6ZLU1_LEPIR</name>